<proteinExistence type="predicted"/>
<dbReference type="HOGENOM" id="CLU_2324272_0_0_1"/>
<name>A0A0E0CT87_9ORYZ</name>
<organism evidence="1">
    <name type="scientific">Oryza meridionalis</name>
    <dbReference type="NCBI Taxonomy" id="40149"/>
    <lineage>
        <taxon>Eukaryota</taxon>
        <taxon>Viridiplantae</taxon>
        <taxon>Streptophyta</taxon>
        <taxon>Embryophyta</taxon>
        <taxon>Tracheophyta</taxon>
        <taxon>Spermatophyta</taxon>
        <taxon>Magnoliopsida</taxon>
        <taxon>Liliopsida</taxon>
        <taxon>Poales</taxon>
        <taxon>Poaceae</taxon>
        <taxon>BOP clade</taxon>
        <taxon>Oryzoideae</taxon>
        <taxon>Oryzeae</taxon>
        <taxon>Oryzinae</taxon>
        <taxon>Oryza</taxon>
    </lineage>
</organism>
<reference evidence="1" key="2">
    <citation type="submission" date="2018-05" db="EMBL/GenBank/DDBJ databases">
        <title>OmerRS3 (Oryza meridionalis Reference Sequence Version 3).</title>
        <authorList>
            <person name="Zhang J."/>
            <person name="Kudrna D."/>
            <person name="Lee S."/>
            <person name="Talag J."/>
            <person name="Welchert J."/>
            <person name="Wing R.A."/>
        </authorList>
    </citation>
    <scope>NUCLEOTIDE SEQUENCE [LARGE SCALE GENOMIC DNA]</scope>
    <source>
        <strain evidence="1">cv. OR44</strain>
    </source>
</reference>
<dbReference type="AlphaFoldDB" id="A0A0E0CT87"/>
<dbReference type="Proteomes" id="UP000008021">
    <property type="component" value="Chromosome 2"/>
</dbReference>
<evidence type="ECO:0000313" key="1">
    <source>
        <dbReference type="EnsemblPlants" id="OMERI02G35450.1"/>
    </source>
</evidence>
<dbReference type="EnsemblPlants" id="OMERI02G35450.1">
    <property type="protein sequence ID" value="OMERI02G35450.1"/>
    <property type="gene ID" value="OMERI02G35450"/>
</dbReference>
<dbReference type="Gramene" id="OMERI02G35450.1">
    <property type="protein sequence ID" value="OMERI02G35450.1"/>
    <property type="gene ID" value="OMERI02G35450"/>
</dbReference>
<keyword evidence="2" id="KW-1185">Reference proteome</keyword>
<reference evidence="1" key="1">
    <citation type="submission" date="2015-04" db="UniProtKB">
        <authorList>
            <consortium name="EnsemblPlants"/>
        </authorList>
    </citation>
    <scope>IDENTIFICATION</scope>
</reference>
<accession>A0A0E0CT87</accession>
<evidence type="ECO:0000313" key="2">
    <source>
        <dbReference type="Proteomes" id="UP000008021"/>
    </source>
</evidence>
<protein>
    <submittedName>
        <fullName evidence="1">Uncharacterized protein</fullName>
    </submittedName>
</protein>
<sequence>MAASTMLRSAGAALRRSTARVLAAAFTFKSQCIGTEEYYYGRGTALPQETVIDQARLIKELETQIQNNRRFDEIKQFQLVLLIPASFCAGIILEKKQVQ</sequence>